<dbReference type="AlphaFoldDB" id="A0A4S8PMK8"/>
<dbReference type="EMBL" id="STGX01000005">
    <property type="protein sequence ID" value="THV29534.1"/>
    <property type="molecule type" value="Genomic_DNA"/>
</dbReference>
<proteinExistence type="predicted"/>
<dbReference type="InterPro" id="IPR002818">
    <property type="entry name" value="DJ-1/PfpI"/>
</dbReference>
<dbReference type="InterPro" id="IPR029062">
    <property type="entry name" value="Class_I_gatase-like"/>
</dbReference>
<evidence type="ECO:0000256" key="2">
    <source>
        <dbReference type="ARBA" id="ARBA00023125"/>
    </source>
</evidence>
<dbReference type="InterPro" id="IPR018060">
    <property type="entry name" value="HTH_AraC"/>
</dbReference>
<dbReference type="SUPFAM" id="SSF52317">
    <property type="entry name" value="Class I glutamine amidotransferase-like"/>
    <property type="match status" value="1"/>
</dbReference>
<dbReference type="InterPro" id="IPR052158">
    <property type="entry name" value="INH-QAR"/>
</dbReference>
<protein>
    <submittedName>
        <fullName evidence="5">Helix-turn-helix domain-containing protein</fullName>
    </submittedName>
</protein>
<dbReference type="PANTHER" id="PTHR43130:SF3">
    <property type="entry name" value="HTH-TYPE TRANSCRIPTIONAL REGULATOR RV1931C"/>
    <property type="match status" value="1"/>
</dbReference>
<dbReference type="InterPro" id="IPR018062">
    <property type="entry name" value="HTH_AraC-typ_CS"/>
</dbReference>
<evidence type="ECO:0000259" key="4">
    <source>
        <dbReference type="PROSITE" id="PS01124"/>
    </source>
</evidence>
<dbReference type="InterPro" id="IPR009057">
    <property type="entry name" value="Homeodomain-like_sf"/>
</dbReference>
<dbReference type="OrthoDB" id="4110300at2"/>
<feature type="domain" description="HTH araC/xylS-type" evidence="4">
    <location>
        <begin position="215"/>
        <end position="313"/>
    </location>
</feature>
<sequence>MHAVAVLAMDGVVGFELATPGQVFGSAADATGAPLYTVRVCGPTPEARASAAGSDLFTMSVPFGLDELRAADTIVVPAHETTAPVPADVAEAIRDAHREGRRIASICTGAGLLADIGLLDGRTATTHWRHVAELTGRFPDVRFDADKLYVDDRGVLTSAGVAAGIDLCLHMVRTDHGAAVAATAARRMVMSPHRGGGQTQFIAHDDAVLGDGPTAALMLWMSERLDRPLTLASIAAEARLSVRTLHRRFLASTGVPPMQWLLTRRIARAQELLESTSLSIEEVARHSGFGTAAVLREHFRRRFATTPTAYRRRFTVNGTDETRGVFHRNGTRGRRS</sequence>
<keyword evidence="1" id="KW-0805">Transcription regulation</keyword>
<dbReference type="PROSITE" id="PS00041">
    <property type="entry name" value="HTH_ARAC_FAMILY_1"/>
    <property type="match status" value="1"/>
</dbReference>
<organism evidence="5 6">
    <name type="scientific">Glycomyces paridis</name>
    <dbReference type="NCBI Taxonomy" id="2126555"/>
    <lineage>
        <taxon>Bacteria</taxon>
        <taxon>Bacillati</taxon>
        <taxon>Actinomycetota</taxon>
        <taxon>Actinomycetes</taxon>
        <taxon>Glycomycetales</taxon>
        <taxon>Glycomycetaceae</taxon>
        <taxon>Glycomyces</taxon>
    </lineage>
</organism>
<dbReference type="GO" id="GO:0003700">
    <property type="term" value="F:DNA-binding transcription factor activity"/>
    <property type="evidence" value="ECO:0007669"/>
    <property type="project" value="InterPro"/>
</dbReference>
<dbReference type="SMART" id="SM00342">
    <property type="entry name" value="HTH_ARAC"/>
    <property type="match status" value="1"/>
</dbReference>
<dbReference type="Proteomes" id="UP000305792">
    <property type="component" value="Unassembled WGS sequence"/>
</dbReference>
<dbReference type="GO" id="GO:0043565">
    <property type="term" value="F:sequence-specific DNA binding"/>
    <property type="evidence" value="ECO:0007669"/>
    <property type="project" value="InterPro"/>
</dbReference>
<evidence type="ECO:0000313" key="6">
    <source>
        <dbReference type="Proteomes" id="UP000305792"/>
    </source>
</evidence>
<dbReference type="PROSITE" id="PS01124">
    <property type="entry name" value="HTH_ARAC_FAMILY_2"/>
    <property type="match status" value="1"/>
</dbReference>
<evidence type="ECO:0000256" key="3">
    <source>
        <dbReference type="ARBA" id="ARBA00023163"/>
    </source>
</evidence>
<gene>
    <name evidence="5" type="ORF">E9998_08505</name>
</gene>
<evidence type="ECO:0000256" key="1">
    <source>
        <dbReference type="ARBA" id="ARBA00023015"/>
    </source>
</evidence>
<keyword evidence="3" id="KW-0804">Transcription</keyword>
<dbReference type="Gene3D" id="3.40.50.880">
    <property type="match status" value="1"/>
</dbReference>
<dbReference type="SUPFAM" id="SSF46689">
    <property type="entry name" value="Homeodomain-like"/>
    <property type="match status" value="2"/>
</dbReference>
<evidence type="ECO:0000313" key="5">
    <source>
        <dbReference type="EMBL" id="THV29534.1"/>
    </source>
</evidence>
<dbReference type="Gene3D" id="1.10.10.60">
    <property type="entry name" value="Homeodomain-like"/>
    <property type="match status" value="1"/>
</dbReference>
<keyword evidence="2" id="KW-0238">DNA-binding</keyword>
<accession>A0A4S8PMK8</accession>
<reference evidence="5 6" key="1">
    <citation type="journal article" date="2018" name="Int. J. Syst. Evol. Microbiol.">
        <title>Glycomyces paridis sp. nov., isolated from the medicinal plant Paris polyphylla.</title>
        <authorList>
            <person name="Fang X.M."/>
            <person name="Bai J.L."/>
            <person name="Su J."/>
            <person name="Zhao L.L."/>
            <person name="Liu H.Y."/>
            <person name="Ma B.P."/>
            <person name="Zhang Y.Q."/>
            <person name="Yu L.Y."/>
        </authorList>
    </citation>
    <scope>NUCLEOTIDE SEQUENCE [LARGE SCALE GENOMIC DNA]</scope>
    <source>
        <strain evidence="5 6">CPCC 204357</strain>
    </source>
</reference>
<dbReference type="Pfam" id="PF12833">
    <property type="entry name" value="HTH_18"/>
    <property type="match status" value="1"/>
</dbReference>
<dbReference type="Pfam" id="PF01965">
    <property type="entry name" value="DJ-1_PfpI"/>
    <property type="match status" value="1"/>
</dbReference>
<dbReference type="RefSeq" id="WP_136529277.1">
    <property type="nucleotide sequence ID" value="NZ_STGX01000005.1"/>
</dbReference>
<dbReference type="PANTHER" id="PTHR43130">
    <property type="entry name" value="ARAC-FAMILY TRANSCRIPTIONAL REGULATOR"/>
    <property type="match status" value="1"/>
</dbReference>
<keyword evidence="6" id="KW-1185">Reference proteome</keyword>
<dbReference type="CDD" id="cd03137">
    <property type="entry name" value="GATase1_AraC_1"/>
    <property type="match status" value="1"/>
</dbReference>
<name>A0A4S8PMK8_9ACTN</name>
<comment type="caution">
    <text evidence="5">The sequence shown here is derived from an EMBL/GenBank/DDBJ whole genome shotgun (WGS) entry which is preliminary data.</text>
</comment>